<evidence type="ECO:0000313" key="2">
    <source>
        <dbReference type="Proteomes" id="UP000484885"/>
    </source>
</evidence>
<dbReference type="Pfam" id="PF07704">
    <property type="entry name" value="PSK_trans_fac"/>
    <property type="match status" value="1"/>
</dbReference>
<gene>
    <name evidence="1" type="ORF">G3I74_06200</name>
</gene>
<dbReference type="Proteomes" id="UP000484885">
    <property type="component" value="Unassembled WGS sequence"/>
</dbReference>
<keyword evidence="2" id="KW-1185">Reference proteome</keyword>
<accession>A0A845UXT2</accession>
<protein>
    <submittedName>
        <fullName evidence="1">Type II toxin-antitoxin system VapB family antitoxin</fullName>
    </submittedName>
</protein>
<reference evidence="1 2" key="1">
    <citation type="submission" date="2020-02" db="EMBL/GenBank/DDBJ databases">
        <authorList>
            <person name="Zhang X.-Y."/>
        </authorList>
    </citation>
    <scope>NUCLEOTIDE SEQUENCE [LARGE SCALE GENOMIC DNA]</scope>
    <source>
        <strain evidence="1 2">C33</strain>
    </source>
</reference>
<proteinExistence type="predicted"/>
<organism evidence="1 2">
    <name type="scientific">Wenzhouxiangella limi</name>
    <dbReference type="NCBI Taxonomy" id="2707351"/>
    <lineage>
        <taxon>Bacteria</taxon>
        <taxon>Pseudomonadati</taxon>
        <taxon>Pseudomonadota</taxon>
        <taxon>Gammaproteobacteria</taxon>
        <taxon>Chromatiales</taxon>
        <taxon>Wenzhouxiangellaceae</taxon>
        <taxon>Wenzhouxiangella</taxon>
    </lineage>
</organism>
<dbReference type="RefSeq" id="WP_164210710.1">
    <property type="nucleotide sequence ID" value="NZ_JAAGSC010000039.1"/>
</dbReference>
<dbReference type="InterPro" id="IPR011660">
    <property type="entry name" value="VapB-like"/>
</dbReference>
<comment type="caution">
    <text evidence="1">The sequence shown here is derived from an EMBL/GenBank/DDBJ whole genome shotgun (WGS) entry which is preliminary data.</text>
</comment>
<evidence type="ECO:0000313" key="1">
    <source>
        <dbReference type="EMBL" id="NDY95314.1"/>
    </source>
</evidence>
<sequence length="85" mass="9567">MPLSIKDEETDRLARELAAESGLKITEAVKLALRSQLELERAQRSRMALPQKLLNIGRRCAENLPEAARSDDHAELLYDELGLPK</sequence>
<dbReference type="EMBL" id="JAAGSC010000039">
    <property type="protein sequence ID" value="NDY95314.1"/>
    <property type="molecule type" value="Genomic_DNA"/>
</dbReference>
<dbReference type="AlphaFoldDB" id="A0A845UXT2"/>
<name>A0A845UXT2_9GAMM</name>